<dbReference type="EMBL" id="CAJHNH020000069">
    <property type="protein sequence ID" value="CAG5115045.1"/>
    <property type="molecule type" value="Genomic_DNA"/>
</dbReference>
<dbReference type="InterPro" id="IPR028082">
    <property type="entry name" value="Peripla_BP_I"/>
</dbReference>
<organism evidence="7 8">
    <name type="scientific">Candidula unifasciata</name>
    <dbReference type="NCBI Taxonomy" id="100452"/>
    <lineage>
        <taxon>Eukaryota</taxon>
        <taxon>Metazoa</taxon>
        <taxon>Spiralia</taxon>
        <taxon>Lophotrochozoa</taxon>
        <taxon>Mollusca</taxon>
        <taxon>Gastropoda</taxon>
        <taxon>Heterobranchia</taxon>
        <taxon>Euthyneura</taxon>
        <taxon>Panpulmonata</taxon>
        <taxon>Eupulmonata</taxon>
        <taxon>Stylommatophora</taxon>
        <taxon>Helicina</taxon>
        <taxon>Helicoidea</taxon>
        <taxon>Geomitridae</taxon>
        <taxon>Candidula</taxon>
    </lineage>
</organism>
<reference evidence="7" key="1">
    <citation type="submission" date="2021-04" db="EMBL/GenBank/DDBJ databases">
        <authorList>
            <consortium name="Molecular Ecology Group"/>
        </authorList>
    </citation>
    <scope>NUCLEOTIDE SEQUENCE</scope>
</reference>
<dbReference type="InterPro" id="IPR001828">
    <property type="entry name" value="ANF_lig-bd_rcpt"/>
</dbReference>
<dbReference type="Gene3D" id="3.40.50.2300">
    <property type="match status" value="1"/>
</dbReference>
<feature type="domain" description="Receptor ligand binding region" evidence="6">
    <location>
        <begin position="75"/>
        <end position="212"/>
    </location>
</feature>
<evidence type="ECO:0000313" key="8">
    <source>
        <dbReference type="Proteomes" id="UP000678393"/>
    </source>
</evidence>
<keyword evidence="5" id="KW-0732">Signal</keyword>
<evidence type="ECO:0000256" key="3">
    <source>
        <dbReference type="ARBA" id="ARBA00022989"/>
    </source>
</evidence>
<accession>A0A8S3YHQ6</accession>
<dbReference type="PANTHER" id="PTHR44755:SF8">
    <property type="entry name" value="RECEPTOR LIGAND BINDING REGION DOMAIN-CONTAINING PROTEIN"/>
    <property type="match status" value="1"/>
</dbReference>
<evidence type="ECO:0000259" key="6">
    <source>
        <dbReference type="Pfam" id="PF01094"/>
    </source>
</evidence>
<dbReference type="Pfam" id="PF01094">
    <property type="entry name" value="ANF_receptor"/>
    <property type="match status" value="1"/>
</dbReference>
<dbReference type="GO" id="GO:0017046">
    <property type="term" value="F:peptide hormone binding"/>
    <property type="evidence" value="ECO:0007669"/>
    <property type="project" value="TreeGrafter"/>
</dbReference>
<keyword evidence="4" id="KW-0472">Membrane</keyword>
<evidence type="ECO:0000256" key="4">
    <source>
        <dbReference type="ARBA" id="ARBA00023136"/>
    </source>
</evidence>
<keyword evidence="3" id="KW-1133">Transmembrane helix</keyword>
<dbReference type="AlphaFoldDB" id="A0A8S3YHQ6"/>
<dbReference type="InterPro" id="IPR052612">
    <property type="entry name" value="ANP_Clearance_Receptor"/>
</dbReference>
<protein>
    <recommendedName>
        <fullName evidence="6">Receptor ligand binding region domain-containing protein</fullName>
    </recommendedName>
</protein>
<evidence type="ECO:0000313" key="7">
    <source>
        <dbReference type="EMBL" id="CAG5115045.1"/>
    </source>
</evidence>
<gene>
    <name evidence="7" type="ORF">CUNI_LOCUS603</name>
</gene>
<comment type="subcellular location">
    <subcellularLocation>
        <location evidence="1">Membrane</location>
    </subcellularLocation>
</comment>
<keyword evidence="2" id="KW-0812">Transmembrane</keyword>
<dbReference type="Proteomes" id="UP000678393">
    <property type="component" value="Unassembled WGS sequence"/>
</dbReference>
<name>A0A8S3YHQ6_9EUPU</name>
<evidence type="ECO:0000256" key="1">
    <source>
        <dbReference type="ARBA" id="ARBA00004370"/>
    </source>
</evidence>
<feature type="chain" id="PRO_5035858236" description="Receptor ligand binding region domain-containing protein" evidence="5">
    <location>
        <begin position="24"/>
        <end position="271"/>
    </location>
</feature>
<dbReference type="PANTHER" id="PTHR44755">
    <property type="entry name" value="NATRIURETIC PEPTIDE RECEPTOR 3-RELATED"/>
    <property type="match status" value="1"/>
</dbReference>
<proteinExistence type="predicted"/>
<dbReference type="GO" id="GO:0038023">
    <property type="term" value="F:signaling receptor activity"/>
    <property type="evidence" value="ECO:0007669"/>
    <property type="project" value="TreeGrafter"/>
</dbReference>
<evidence type="ECO:0000256" key="2">
    <source>
        <dbReference type="ARBA" id="ARBA00022692"/>
    </source>
</evidence>
<feature type="signal peptide" evidence="5">
    <location>
        <begin position="1"/>
        <end position="23"/>
    </location>
</feature>
<evidence type="ECO:0000256" key="5">
    <source>
        <dbReference type="SAM" id="SignalP"/>
    </source>
</evidence>
<dbReference type="OrthoDB" id="302535at2759"/>
<sequence>MLKTYSLLPWIIMIICIINIVCGDVSSSPSSSSPPDRGNSACEPSAVKRHLENKIRIGVILPFSGDYPYRIQLTRPAVEYARDYILQKTNLLQNYSIEFDYRDSKCSDVTAPLEAIDMYIKKSVDLFLGPACEYAIAVVARFTRTWGIPLISAGAQPMAFADKNIYGLLTRMVSTVSYDKFAKVFTSILTHYGYKNVGMLYQSNENPSDGKSECWFIMEAVFTEVQKVLNPQVDKQHVEEFFESNNSRSEFTKRLKNLSATTRGKPCFMYL</sequence>
<keyword evidence="8" id="KW-1185">Reference proteome</keyword>
<dbReference type="SUPFAM" id="SSF53822">
    <property type="entry name" value="Periplasmic binding protein-like I"/>
    <property type="match status" value="1"/>
</dbReference>
<dbReference type="GO" id="GO:0016020">
    <property type="term" value="C:membrane"/>
    <property type="evidence" value="ECO:0007669"/>
    <property type="project" value="UniProtKB-SubCell"/>
</dbReference>
<dbReference type="GO" id="GO:0007165">
    <property type="term" value="P:signal transduction"/>
    <property type="evidence" value="ECO:0007669"/>
    <property type="project" value="TreeGrafter"/>
</dbReference>
<comment type="caution">
    <text evidence="7">The sequence shown here is derived from an EMBL/GenBank/DDBJ whole genome shotgun (WGS) entry which is preliminary data.</text>
</comment>